<gene>
    <name evidence="2" type="ORF">B0H17DRAFT_1123050</name>
</gene>
<dbReference type="Proteomes" id="UP001221757">
    <property type="component" value="Unassembled WGS sequence"/>
</dbReference>
<dbReference type="AlphaFoldDB" id="A0AAD7AXA6"/>
<proteinExistence type="predicted"/>
<organism evidence="2 3">
    <name type="scientific">Mycena rosella</name>
    <name type="common">Pink bonnet</name>
    <name type="synonym">Agaricus rosellus</name>
    <dbReference type="NCBI Taxonomy" id="1033263"/>
    <lineage>
        <taxon>Eukaryota</taxon>
        <taxon>Fungi</taxon>
        <taxon>Dikarya</taxon>
        <taxon>Basidiomycota</taxon>
        <taxon>Agaricomycotina</taxon>
        <taxon>Agaricomycetes</taxon>
        <taxon>Agaricomycetidae</taxon>
        <taxon>Agaricales</taxon>
        <taxon>Marasmiineae</taxon>
        <taxon>Mycenaceae</taxon>
        <taxon>Mycena</taxon>
    </lineage>
</organism>
<dbReference type="EMBL" id="JARKIE010001514">
    <property type="protein sequence ID" value="KAJ7601640.1"/>
    <property type="molecule type" value="Genomic_DNA"/>
</dbReference>
<evidence type="ECO:0000313" key="3">
    <source>
        <dbReference type="Proteomes" id="UP001221757"/>
    </source>
</evidence>
<evidence type="ECO:0000313" key="2">
    <source>
        <dbReference type="EMBL" id="KAJ7601640.1"/>
    </source>
</evidence>
<accession>A0AAD7AXA6</accession>
<comment type="caution">
    <text evidence="2">The sequence shown here is derived from an EMBL/GenBank/DDBJ whole genome shotgun (WGS) entry which is preliminary data.</text>
</comment>
<feature type="compositionally biased region" description="Low complexity" evidence="1">
    <location>
        <begin position="43"/>
        <end position="62"/>
    </location>
</feature>
<reference evidence="2" key="1">
    <citation type="submission" date="2023-03" db="EMBL/GenBank/DDBJ databases">
        <title>Massive genome expansion in bonnet fungi (Mycena s.s.) driven by repeated elements and novel gene families across ecological guilds.</title>
        <authorList>
            <consortium name="Lawrence Berkeley National Laboratory"/>
            <person name="Harder C.B."/>
            <person name="Miyauchi S."/>
            <person name="Viragh M."/>
            <person name="Kuo A."/>
            <person name="Thoen E."/>
            <person name="Andreopoulos B."/>
            <person name="Lu D."/>
            <person name="Skrede I."/>
            <person name="Drula E."/>
            <person name="Henrissat B."/>
            <person name="Morin E."/>
            <person name="Kohler A."/>
            <person name="Barry K."/>
            <person name="LaButti K."/>
            <person name="Morin E."/>
            <person name="Salamov A."/>
            <person name="Lipzen A."/>
            <person name="Mereny Z."/>
            <person name="Hegedus B."/>
            <person name="Baldrian P."/>
            <person name="Stursova M."/>
            <person name="Weitz H."/>
            <person name="Taylor A."/>
            <person name="Grigoriev I.V."/>
            <person name="Nagy L.G."/>
            <person name="Martin F."/>
            <person name="Kauserud H."/>
        </authorList>
    </citation>
    <scope>NUCLEOTIDE SEQUENCE</scope>
    <source>
        <strain evidence="2">CBHHK067</strain>
    </source>
</reference>
<sequence>MGMHAPGGETIGRSAWGPQDWFSANPRLDSSAAFSSQSPTLGYQSPTLSYPQSPPLSSSASFPADTSGGRFFELAHGVMERYDLEPAATHTHLHHHHAAAHAHAHEHDFSSPALSLHSFDAHSRYSQSASEAGTREFDEDSNVHGEKIRIRVGFGFIGRCADSIAERTPQGIIIKNTTQYQYILILQCKSIP</sequence>
<feature type="compositionally biased region" description="Polar residues" evidence="1">
    <location>
        <begin position="33"/>
        <end position="42"/>
    </location>
</feature>
<keyword evidence="3" id="KW-1185">Reference proteome</keyword>
<feature type="region of interest" description="Disordered" evidence="1">
    <location>
        <begin position="33"/>
        <end position="62"/>
    </location>
</feature>
<protein>
    <submittedName>
        <fullName evidence="2">Uncharacterized protein</fullName>
    </submittedName>
</protein>
<name>A0AAD7AXA6_MYCRO</name>
<evidence type="ECO:0000256" key="1">
    <source>
        <dbReference type="SAM" id="MobiDB-lite"/>
    </source>
</evidence>